<dbReference type="VEuPathDB" id="VectorBase:AARA014753"/>
<dbReference type="EnsemblMetazoa" id="AARA014753-RA">
    <property type="protein sequence ID" value="AARA014753-PA"/>
    <property type="gene ID" value="AARA014753"/>
</dbReference>
<accession>A0A182IH18</accession>
<organism evidence="1 2">
    <name type="scientific">Anopheles arabiensis</name>
    <name type="common">Mosquito</name>
    <dbReference type="NCBI Taxonomy" id="7173"/>
    <lineage>
        <taxon>Eukaryota</taxon>
        <taxon>Metazoa</taxon>
        <taxon>Ecdysozoa</taxon>
        <taxon>Arthropoda</taxon>
        <taxon>Hexapoda</taxon>
        <taxon>Insecta</taxon>
        <taxon>Pterygota</taxon>
        <taxon>Neoptera</taxon>
        <taxon>Endopterygota</taxon>
        <taxon>Diptera</taxon>
        <taxon>Nematocera</taxon>
        <taxon>Culicoidea</taxon>
        <taxon>Culicidae</taxon>
        <taxon>Anophelinae</taxon>
        <taxon>Anopheles</taxon>
    </lineage>
</organism>
<evidence type="ECO:0000313" key="1">
    <source>
        <dbReference type="EnsemblMetazoa" id="AARA014753-PA"/>
    </source>
</evidence>
<dbReference type="AlphaFoldDB" id="A0A182IH18"/>
<reference evidence="1" key="1">
    <citation type="submission" date="2022-08" db="UniProtKB">
        <authorList>
            <consortium name="EnsemblMetazoa"/>
        </authorList>
    </citation>
    <scope>IDENTIFICATION</scope>
    <source>
        <strain evidence="1">Dongola</strain>
    </source>
</reference>
<proteinExistence type="predicted"/>
<sequence length="99" mass="11273">MPLALPRRSRVKCYIEHAMLLLLKQFLFLLTGRVRIKGDFKYAHVLLALRVRQISPWLEVRSLEVLRSVTPLGLCAPRDRSASPTTQQLLVLVPALNAK</sequence>
<protein>
    <submittedName>
        <fullName evidence="1">Uncharacterized protein</fullName>
    </submittedName>
</protein>
<evidence type="ECO:0000313" key="2">
    <source>
        <dbReference type="Proteomes" id="UP000075840"/>
    </source>
</evidence>
<keyword evidence="2" id="KW-1185">Reference proteome</keyword>
<dbReference type="EMBL" id="APCN01003472">
    <property type="status" value="NOT_ANNOTATED_CDS"/>
    <property type="molecule type" value="Genomic_DNA"/>
</dbReference>
<dbReference type="Proteomes" id="UP000075840">
    <property type="component" value="Unassembled WGS sequence"/>
</dbReference>
<name>A0A182IH18_ANOAR</name>